<dbReference type="AlphaFoldDB" id="A0A371P4G8"/>
<evidence type="ECO:0000259" key="3">
    <source>
        <dbReference type="Pfam" id="PF19040"/>
    </source>
</evidence>
<keyword evidence="5" id="KW-1185">Reference proteome</keyword>
<dbReference type="InterPro" id="IPR002656">
    <property type="entry name" value="Acyl_transf_3_dom"/>
</dbReference>
<dbReference type="OrthoDB" id="3404679at2"/>
<feature type="transmembrane region" description="Helical" evidence="1">
    <location>
        <begin position="251"/>
        <end position="272"/>
    </location>
</feature>
<feature type="transmembrane region" description="Helical" evidence="1">
    <location>
        <begin position="94"/>
        <end position="114"/>
    </location>
</feature>
<reference evidence="4 5" key="1">
    <citation type="submission" date="2018-08" db="EMBL/GenBank/DDBJ databases">
        <title>Aeromicrobium sp. M2KJ-4, whole genome shotgun sequence.</title>
        <authorList>
            <person name="Tuo L."/>
        </authorList>
    </citation>
    <scope>NUCLEOTIDE SEQUENCE [LARGE SCALE GENOMIC DNA]</scope>
    <source>
        <strain evidence="4 5">M2KJ-4</strain>
    </source>
</reference>
<feature type="transmembrane region" description="Helical" evidence="1">
    <location>
        <begin position="304"/>
        <end position="326"/>
    </location>
</feature>
<dbReference type="GO" id="GO:0016747">
    <property type="term" value="F:acyltransferase activity, transferring groups other than amino-acyl groups"/>
    <property type="evidence" value="ECO:0007669"/>
    <property type="project" value="InterPro"/>
</dbReference>
<evidence type="ECO:0000256" key="1">
    <source>
        <dbReference type="SAM" id="Phobius"/>
    </source>
</evidence>
<feature type="transmembrane region" description="Helical" evidence="1">
    <location>
        <begin position="52"/>
        <end position="73"/>
    </location>
</feature>
<keyword evidence="1" id="KW-0472">Membrane</keyword>
<protein>
    <submittedName>
        <fullName evidence="4">Acyltransferase</fullName>
    </submittedName>
</protein>
<dbReference type="Pfam" id="PF01757">
    <property type="entry name" value="Acyl_transf_3"/>
    <property type="match status" value="1"/>
</dbReference>
<organism evidence="4 5">
    <name type="scientific">Aeromicrobium endophyticum</name>
    <dbReference type="NCBI Taxonomy" id="2292704"/>
    <lineage>
        <taxon>Bacteria</taxon>
        <taxon>Bacillati</taxon>
        <taxon>Actinomycetota</taxon>
        <taxon>Actinomycetes</taxon>
        <taxon>Propionibacteriales</taxon>
        <taxon>Nocardioidaceae</taxon>
        <taxon>Aeromicrobium</taxon>
    </lineage>
</organism>
<dbReference type="RefSeq" id="WP_119705003.1">
    <property type="nucleotide sequence ID" value="NZ_JBHSOI010000002.1"/>
</dbReference>
<keyword evidence="4" id="KW-0012">Acyltransferase</keyword>
<dbReference type="InterPro" id="IPR043968">
    <property type="entry name" value="SGNH"/>
</dbReference>
<evidence type="ECO:0000313" key="4">
    <source>
        <dbReference type="EMBL" id="REK70410.1"/>
    </source>
</evidence>
<feature type="transmembrane region" description="Helical" evidence="1">
    <location>
        <begin position="192"/>
        <end position="212"/>
    </location>
</feature>
<evidence type="ECO:0000259" key="2">
    <source>
        <dbReference type="Pfam" id="PF01757"/>
    </source>
</evidence>
<feature type="domain" description="SGNH" evidence="3">
    <location>
        <begin position="471"/>
        <end position="692"/>
    </location>
</feature>
<comment type="caution">
    <text evidence="4">The sequence shown here is derived from an EMBL/GenBank/DDBJ whole genome shotgun (WGS) entry which is preliminary data.</text>
</comment>
<dbReference type="Pfam" id="PF19040">
    <property type="entry name" value="SGNH"/>
    <property type="match status" value="1"/>
</dbReference>
<dbReference type="PANTHER" id="PTHR23028">
    <property type="entry name" value="ACETYLTRANSFERASE"/>
    <property type="match status" value="1"/>
</dbReference>
<feature type="transmembrane region" description="Helical" evidence="1">
    <location>
        <begin position="346"/>
        <end position="363"/>
    </location>
</feature>
<name>A0A371P4G8_9ACTN</name>
<proteinExistence type="predicted"/>
<accession>A0A371P4G8</accession>
<feature type="transmembrane region" description="Helical" evidence="1">
    <location>
        <begin position="375"/>
        <end position="397"/>
    </location>
</feature>
<gene>
    <name evidence="4" type="ORF">DX116_14815</name>
</gene>
<dbReference type="GO" id="GO:0009103">
    <property type="term" value="P:lipopolysaccharide biosynthetic process"/>
    <property type="evidence" value="ECO:0007669"/>
    <property type="project" value="TreeGrafter"/>
</dbReference>
<dbReference type="GO" id="GO:0016020">
    <property type="term" value="C:membrane"/>
    <property type="evidence" value="ECO:0007669"/>
    <property type="project" value="TreeGrafter"/>
</dbReference>
<dbReference type="InterPro" id="IPR050879">
    <property type="entry name" value="Acyltransferase_3"/>
</dbReference>
<keyword evidence="1" id="KW-0812">Transmembrane</keyword>
<sequence>MTAEGSVGRRRSIDGTGPVVGGHRLRTDVQGLRALAVTAVVLYHLWPNRLSGGFVGVDVFFVISGFLITGHLLREIDRTGSVRLARFWAARARRLLPASLLVLTATAVAVLIAVPRSLQERFLSEVLASAFYVQNWKLAGDAVDYLAADNRPSASQHFWSLSVEEQFYVFLPLLVLASAVVARRLGARPARVVLVVLVLVTTASFAYCLHLTSTDPGIAYFSTFTRMWEFGLGGLASFAPPALAGLSRRRAAVHTALTLAGGAAVVAAMVVIDGQTPFPGSAAVLPVLGATAIVRWGGSTLASWVGALPPVALLGRISYALYLWHWPLIVMPPLVTLTDLTTTSKLVVLAVSVVVAWASTRFFEEPVRFRVAPRVRPVAVLGAVLVAMVPVVLVAGLGRSAVQGDDSAAVADAQRVLAGSPRCLGAAAMDPDGPPCDNPDLDGVVVPDPAKVADDTSKRPGCWATHGVESVNVCSMGPQTGYSLHLLAVGDSHNLSMVPAYEKIAEKYNWRIDLTGHAACYWTTADLPLKSRTESASCAEWRSNLQDYLDAADDIDAVLATNSTSVPVDPPEGQSRRATIVDGLVEAWSTMTRRGVPVVAVVDNPAAADDTVQCVERYALDDPDRCATPRSAAFERFDGNPDATRRLDRTALVDMTDFYCTARVCPAVIGSVAVHRDRTHVTKTYMASLAPYLGREIERSLRSLDVL</sequence>
<feature type="domain" description="Acyltransferase 3" evidence="2">
    <location>
        <begin position="29"/>
        <end position="357"/>
    </location>
</feature>
<feature type="transmembrane region" description="Helical" evidence="1">
    <location>
        <begin position="218"/>
        <end position="239"/>
    </location>
</feature>
<evidence type="ECO:0000313" key="5">
    <source>
        <dbReference type="Proteomes" id="UP000265581"/>
    </source>
</evidence>
<feature type="transmembrane region" description="Helical" evidence="1">
    <location>
        <begin position="167"/>
        <end position="185"/>
    </location>
</feature>
<dbReference type="Proteomes" id="UP000265581">
    <property type="component" value="Unassembled WGS sequence"/>
</dbReference>
<dbReference type="PANTHER" id="PTHR23028:SF53">
    <property type="entry name" value="ACYL_TRANSF_3 DOMAIN-CONTAINING PROTEIN"/>
    <property type="match status" value="1"/>
</dbReference>
<keyword evidence="1" id="KW-1133">Transmembrane helix</keyword>
<feature type="transmembrane region" description="Helical" evidence="1">
    <location>
        <begin position="278"/>
        <end position="297"/>
    </location>
</feature>
<keyword evidence="4" id="KW-0808">Transferase</keyword>
<dbReference type="EMBL" id="QUBR01000002">
    <property type="protein sequence ID" value="REK70410.1"/>
    <property type="molecule type" value="Genomic_DNA"/>
</dbReference>